<dbReference type="GO" id="GO:0005634">
    <property type="term" value="C:nucleus"/>
    <property type="evidence" value="ECO:0007669"/>
    <property type="project" value="TreeGrafter"/>
</dbReference>
<evidence type="ECO:0000259" key="8">
    <source>
        <dbReference type="PROSITE" id="PS50235"/>
    </source>
</evidence>
<evidence type="ECO:0000256" key="1">
    <source>
        <dbReference type="ARBA" id="ARBA00000707"/>
    </source>
</evidence>
<keyword evidence="10" id="KW-1185">Reference proteome</keyword>
<evidence type="ECO:0000256" key="2">
    <source>
        <dbReference type="ARBA" id="ARBA00009085"/>
    </source>
</evidence>
<evidence type="ECO:0000256" key="4">
    <source>
        <dbReference type="ARBA" id="ARBA00022670"/>
    </source>
</evidence>
<accession>A0A9N9R0A5</accession>
<keyword evidence="4" id="KW-0645">Protease</keyword>
<keyword evidence="5" id="KW-0833">Ubl conjugation pathway</keyword>
<dbReference type="Gene3D" id="3.90.70.10">
    <property type="entry name" value="Cysteine proteinases"/>
    <property type="match status" value="1"/>
</dbReference>
<evidence type="ECO:0000313" key="10">
    <source>
        <dbReference type="Proteomes" id="UP001153714"/>
    </source>
</evidence>
<dbReference type="SUPFAM" id="SSF54001">
    <property type="entry name" value="Cysteine proteinases"/>
    <property type="match status" value="1"/>
</dbReference>
<comment type="catalytic activity">
    <reaction evidence="1">
        <text>Thiol-dependent hydrolysis of ester, thioester, amide, peptide and isopeptide bonds formed by the C-terminal Gly of ubiquitin (a 76-residue protein attached to proteins as an intracellular targeting signal).</text>
        <dbReference type="EC" id="3.4.19.12"/>
    </reaction>
</comment>
<reference evidence="9" key="1">
    <citation type="submission" date="2021-12" db="EMBL/GenBank/DDBJ databases">
        <authorList>
            <person name="King R."/>
        </authorList>
    </citation>
    <scope>NUCLEOTIDE SEQUENCE</scope>
</reference>
<dbReference type="InterPro" id="IPR038765">
    <property type="entry name" value="Papain-like_cys_pep_sf"/>
</dbReference>
<name>A0A9N9R0A5_9NEOP</name>
<feature type="domain" description="USP" evidence="8">
    <location>
        <begin position="1"/>
        <end position="187"/>
    </location>
</feature>
<protein>
    <recommendedName>
        <fullName evidence="3">ubiquitinyl hydrolase 1</fullName>
        <ecNumber evidence="3">3.4.19.12</ecNumber>
    </recommendedName>
</protein>
<evidence type="ECO:0000256" key="3">
    <source>
        <dbReference type="ARBA" id="ARBA00012759"/>
    </source>
</evidence>
<comment type="similarity">
    <text evidence="2">Belongs to the peptidase C19 family.</text>
</comment>
<proteinExistence type="inferred from homology"/>
<dbReference type="InterPro" id="IPR018200">
    <property type="entry name" value="USP_CS"/>
</dbReference>
<dbReference type="PROSITE" id="PS50235">
    <property type="entry name" value="USP_3"/>
    <property type="match status" value="1"/>
</dbReference>
<dbReference type="Pfam" id="PF00443">
    <property type="entry name" value="UCH"/>
    <property type="match status" value="1"/>
</dbReference>
<dbReference type="PANTHER" id="PTHR24006:SF888">
    <property type="entry name" value="UBIQUITIN CARBOXYL-TERMINAL HYDROLASE 30"/>
    <property type="match status" value="1"/>
</dbReference>
<dbReference type="InterPro" id="IPR001394">
    <property type="entry name" value="Peptidase_C19_UCH"/>
</dbReference>
<dbReference type="GO" id="GO:0004843">
    <property type="term" value="F:cysteine-type deubiquitinase activity"/>
    <property type="evidence" value="ECO:0007669"/>
    <property type="project" value="UniProtKB-EC"/>
</dbReference>
<dbReference type="GO" id="GO:0006508">
    <property type="term" value="P:proteolysis"/>
    <property type="evidence" value="ECO:0007669"/>
    <property type="project" value="UniProtKB-KW"/>
</dbReference>
<sequence>MVKGVRCSKCCPEGEGPAPPAPCPAPAPAPAHAYTKHIRTVSFGKLPPCLCLHVGRVEWAGGALAKRGEHVAFPETLSMAPYAQLPQPKMDLVSLVNERRLRTGISALNAGAGAEAGAGAGAERALYRLVAVVVHVGGPRSGHFATYRRGNGFEAKRWWYTSDTLVHEVSLQEVLRCAAYLLFYERAGPGAAAAMSTTDTTHHF</sequence>
<evidence type="ECO:0000313" key="9">
    <source>
        <dbReference type="EMBL" id="CAG9787004.1"/>
    </source>
</evidence>
<dbReference type="EC" id="3.4.19.12" evidence="3"/>
<keyword evidence="7" id="KW-0788">Thiol protease</keyword>
<dbReference type="GO" id="GO:0005829">
    <property type="term" value="C:cytosol"/>
    <property type="evidence" value="ECO:0007669"/>
    <property type="project" value="TreeGrafter"/>
</dbReference>
<evidence type="ECO:0000256" key="5">
    <source>
        <dbReference type="ARBA" id="ARBA00022786"/>
    </source>
</evidence>
<dbReference type="InterPro" id="IPR050164">
    <property type="entry name" value="Peptidase_C19"/>
</dbReference>
<dbReference type="EMBL" id="OU893347">
    <property type="protein sequence ID" value="CAG9787004.1"/>
    <property type="molecule type" value="Genomic_DNA"/>
</dbReference>
<dbReference type="GO" id="GO:0016579">
    <property type="term" value="P:protein deubiquitination"/>
    <property type="evidence" value="ECO:0007669"/>
    <property type="project" value="InterPro"/>
</dbReference>
<dbReference type="PROSITE" id="PS00973">
    <property type="entry name" value="USP_2"/>
    <property type="match status" value="1"/>
</dbReference>
<evidence type="ECO:0000256" key="7">
    <source>
        <dbReference type="ARBA" id="ARBA00022807"/>
    </source>
</evidence>
<gene>
    <name evidence="9" type="ORF">DIATSA_LOCUS4915</name>
</gene>
<dbReference type="OrthoDB" id="2248014at2759"/>
<dbReference type="Proteomes" id="UP001153714">
    <property type="component" value="Chromosome 16"/>
</dbReference>
<keyword evidence="6" id="KW-0378">Hydrolase</keyword>
<dbReference type="AlphaFoldDB" id="A0A9N9R0A5"/>
<evidence type="ECO:0000256" key="6">
    <source>
        <dbReference type="ARBA" id="ARBA00022801"/>
    </source>
</evidence>
<reference evidence="9" key="2">
    <citation type="submission" date="2022-10" db="EMBL/GenBank/DDBJ databases">
        <authorList>
            <consortium name="ENA_rothamsted_submissions"/>
            <consortium name="culmorum"/>
            <person name="King R."/>
        </authorList>
    </citation>
    <scope>NUCLEOTIDE SEQUENCE</scope>
</reference>
<dbReference type="PANTHER" id="PTHR24006">
    <property type="entry name" value="UBIQUITIN CARBOXYL-TERMINAL HYDROLASE"/>
    <property type="match status" value="1"/>
</dbReference>
<dbReference type="InterPro" id="IPR028889">
    <property type="entry name" value="USP"/>
</dbReference>
<organism evidence="9 10">
    <name type="scientific">Diatraea saccharalis</name>
    <name type="common">sugarcane borer</name>
    <dbReference type="NCBI Taxonomy" id="40085"/>
    <lineage>
        <taxon>Eukaryota</taxon>
        <taxon>Metazoa</taxon>
        <taxon>Ecdysozoa</taxon>
        <taxon>Arthropoda</taxon>
        <taxon>Hexapoda</taxon>
        <taxon>Insecta</taxon>
        <taxon>Pterygota</taxon>
        <taxon>Neoptera</taxon>
        <taxon>Endopterygota</taxon>
        <taxon>Lepidoptera</taxon>
        <taxon>Glossata</taxon>
        <taxon>Ditrysia</taxon>
        <taxon>Pyraloidea</taxon>
        <taxon>Crambidae</taxon>
        <taxon>Crambinae</taxon>
        <taxon>Diatraea</taxon>
    </lineage>
</organism>